<evidence type="ECO:0008006" key="3">
    <source>
        <dbReference type="Google" id="ProtNLM"/>
    </source>
</evidence>
<sequence>MAAPRPKEDILVHYDEEAGELVFYTVPTSATGGLRDKSFGGIRPSVSKLQVLEPTEALYRVGGAVLALLDLSSIKKLGLTTEFMSRANENDL</sequence>
<accession>A0ABQ6FDT5</accession>
<reference evidence="2" key="1">
    <citation type="journal article" date="2019" name="Int. J. Syst. Evol. Microbiol.">
        <title>The Global Catalogue of Microorganisms (GCM) 10K type strain sequencing project: providing services to taxonomists for standard genome sequencing and annotation.</title>
        <authorList>
            <consortium name="The Broad Institute Genomics Platform"/>
            <consortium name="The Broad Institute Genome Sequencing Center for Infectious Disease"/>
            <person name="Wu L."/>
            <person name="Ma J."/>
        </authorList>
    </citation>
    <scope>NUCLEOTIDE SEQUENCE [LARGE SCALE GENOMIC DNA]</scope>
    <source>
        <strain evidence="2">NBRC 102407</strain>
    </source>
</reference>
<keyword evidence="2" id="KW-1185">Reference proteome</keyword>
<gene>
    <name evidence="1" type="ORF">GCM10007933_29200</name>
</gene>
<evidence type="ECO:0000313" key="2">
    <source>
        <dbReference type="Proteomes" id="UP001157167"/>
    </source>
</evidence>
<comment type="caution">
    <text evidence="1">The sequence shown here is derived from an EMBL/GenBank/DDBJ whole genome shotgun (WGS) entry which is preliminary data.</text>
</comment>
<dbReference type="Proteomes" id="UP001157167">
    <property type="component" value="Unassembled WGS sequence"/>
</dbReference>
<organism evidence="1 2">
    <name type="scientific">Zoogloea oryzae</name>
    <dbReference type="NCBI Taxonomy" id="310767"/>
    <lineage>
        <taxon>Bacteria</taxon>
        <taxon>Pseudomonadati</taxon>
        <taxon>Pseudomonadota</taxon>
        <taxon>Betaproteobacteria</taxon>
        <taxon>Rhodocyclales</taxon>
        <taxon>Zoogloeaceae</taxon>
        <taxon>Zoogloea</taxon>
    </lineage>
</organism>
<dbReference type="RefSeq" id="WP_284188660.1">
    <property type="nucleotide sequence ID" value="NZ_BSPX01000048.1"/>
</dbReference>
<proteinExistence type="predicted"/>
<protein>
    <recommendedName>
        <fullName evidence="3">DUF2283 domain-containing protein</fullName>
    </recommendedName>
</protein>
<evidence type="ECO:0000313" key="1">
    <source>
        <dbReference type="EMBL" id="GLT23454.1"/>
    </source>
</evidence>
<dbReference type="EMBL" id="BSPX01000048">
    <property type="protein sequence ID" value="GLT23454.1"/>
    <property type="molecule type" value="Genomic_DNA"/>
</dbReference>
<name>A0ABQ6FDT5_9RHOO</name>